<feature type="compositionally biased region" description="Basic and acidic residues" evidence="1">
    <location>
        <begin position="63"/>
        <end position="82"/>
    </location>
</feature>
<dbReference type="SUPFAM" id="SSF53590">
    <property type="entry name" value="Nucleoside hydrolase"/>
    <property type="match status" value="1"/>
</dbReference>
<evidence type="ECO:0000259" key="2">
    <source>
        <dbReference type="Pfam" id="PF01156"/>
    </source>
</evidence>
<feature type="region of interest" description="Disordered" evidence="1">
    <location>
        <begin position="61"/>
        <end position="85"/>
    </location>
</feature>
<dbReference type="Gene3D" id="3.90.245.10">
    <property type="entry name" value="Ribonucleoside hydrolase-like"/>
    <property type="match status" value="1"/>
</dbReference>
<feature type="domain" description="Inosine/uridine-preferring nucleoside hydrolase" evidence="2">
    <location>
        <begin position="5"/>
        <end position="299"/>
    </location>
</feature>
<accession>A0A9X3EWM9</accession>
<dbReference type="EMBL" id="JAPNKE010000002">
    <property type="protein sequence ID" value="MCY1011704.1"/>
    <property type="molecule type" value="Genomic_DNA"/>
</dbReference>
<keyword evidence="3" id="KW-0378">Hydrolase</keyword>
<name>A0A9X3EWM9_9BACT</name>
<protein>
    <submittedName>
        <fullName evidence="3">Nucleoside hydrolase</fullName>
    </submittedName>
</protein>
<evidence type="ECO:0000256" key="1">
    <source>
        <dbReference type="SAM" id="MobiDB-lite"/>
    </source>
</evidence>
<dbReference type="GO" id="GO:0016799">
    <property type="term" value="F:hydrolase activity, hydrolyzing N-glycosyl compounds"/>
    <property type="evidence" value="ECO:0007669"/>
    <property type="project" value="InterPro"/>
</dbReference>
<evidence type="ECO:0000313" key="4">
    <source>
        <dbReference type="Proteomes" id="UP001150924"/>
    </source>
</evidence>
<evidence type="ECO:0000313" key="3">
    <source>
        <dbReference type="EMBL" id="MCY1011704.1"/>
    </source>
</evidence>
<keyword evidence="4" id="KW-1185">Reference proteome</keyword>
<comment type="caution">
    <text evidence="3">The sequence shown here is derived from an EMBL/GenBank/DDBJ whole genome shotgun (WGS) entry which is preliminary data.</text>
</comment>
<dbReference type="Proteomes" id="UP001150924">
    <property type="component" value="Unassembled WGS sequence"/>
</dbReference>
<dbReference type="InterPro" id="IPR036452">
    <property type="entry name" value="Ribo_hydro-like"/>
</dbReference>
<dbReference type="InterPro" id="IPR001910">
    <property type="entry name" value="Inosine/uridine_hydrolase_dom"/>
</dbReference>
<reference evidence="3" key="1">
    <citation type="submission" date="2022-11" db="EMBL/GenBank/DDBJ databases">
        <title>Minimal conservation of predation-associated metabolite biosynthetic gene clusters underscores biosynthetic potential of Myxococcota including descriptions for ten novel species: Archangium lansinium sp. nov., Myxococcus landrumus sp. nov., Nannocystis bai.</title>
        <authorList>
            <person name="Ahearne A."/>
            <person name="Stevens C."/>
            <person name="Phillips K."/>
        </authorList>
    </citation>
    <scope>NUCLEOTIDE SEQUENCE</scope>
    <source>
        <strain evidence="3">Na p29</strain>
    </source>
</reference>
<proteinExistence type="predicted"/>
<dbReference type="Pfam" id="PF01156">
    <property type="entry name" value="IU_nuc_hydro"/>
    <property type="match status" value="1"/>
</dbReference>
<organism evidence="3 4">
    <name type="scientific">Nannocystis pusilla</name>
    <dbReference type="NCBI Taxonomy" id="889268"/>
    <lineage>
        <taxon>Bacteria</taxon>
        <taxon>Pseudomonadati</taxon>
        <taxon>Myxococcota</taxon>
        <taxon>Polyangia</taxon>
        <taxon>Nannocystales</taxon>
        <taxon>Nannocystaceae</taxon>
        <taxon>Nannocystis</taxon>
    </lineage>
</organism>
<dbReference type="RefSeq" id="WP_267775003.1">
    <property type="nucleotide sequence ID" value="NZ_JAPNKE010000002.1"/>
</dbReference>
<sequence length="311" mass="33730">MIDVVWDMETGDPDDFLTLLLLLGHPQVNLKAVAVTPGTPDQVGVVRRALEWFGRDIPVGAHNLDHQPRSVREQGDPGEGRHGPRGVCVSSWHYKAYGDIPSSRDAAPGGEVLHAHCDESTTLVTGAPLKNLGAAMRLPNFRVGRLVVQGGFAGEGVVPPERQLDKFRGLVTCPTYNLNGDPRSAEAALVHPGIGVRRFVSKNVCHGVYYDAAMHTAVAAVKHRSPSLQRIWQGMEVYLDKSPEGKKFHDPLAACCAIDEAIGEWAEVELFRARGGWGSRPSPGSNTWIITGYDHDRFVRTLLAAGAEPSV</sequence>
<gene>
    <name evidence="3" type="ORF">OV079_40310</name>
</gene>
<dbReference type="AlphaFoldDB" id="A0A9X3EWM9"/>